<evidence type="ECO:0000256" key="2">
    <source>
        <dbReference type="ARBA" id="ARBA00007832"/>
    </source>
</evidence>
<evidence type="ECO:0000259" key="4">
    <source>
        <dbReference type="Pfam" id="PF06276"/>
    </source>
</evidence>
<dbReference type="Gene3D" id="1.10.510.40">
    <property type="match status" value="1"/>
</dbReference>
<proteinExistence type="inferred from homology"/>
<protein>
    <submittedName>
        <fullName evidence="5">Uncharacterized protein</fullName>
    </submittedName>
</protein>
<accession>A0A2V4B7F1</accession>
<keyword evidence="6" id="KW-1185">Reference proteome</keyword>
<dbReference type="GO" id="GO:0019290">
    <property type="term" value="P:siderophore biosynthetic process"/>
    <property type="evidence" value="ECO:0007669"/>
    <property type="project" value="InterPro"/>
</dbReference>
<dbReference type="OrthoDB" id="495728at2"/>
<comment type="similarity">
    <text evidence="2">Belongs to the IucA/IucC family.</text>
</comment>
<dbReference type="Gene3D" id="6.10.250.3370">
    <property type="match status" value="1"/>
</dbReference>
<dbReference type="InterPro" id="IPR037455">
    <property type="entry name" value="LucA/IucC-like"/>
</dbReference>
<comment type="pathway">
    <text evidence="1">Siderophore biosynthesis.</text>
</comment>
<feature type="domain" description="Aerobactin siderophore biosynthesis IucA/IucC-like C-terminal" evidence="4">
    <location>
        <begin position="347"/>
        <end position="494"/>
    </location>
</feature>
<sequence>MTARAQARRRLLNAYLRETGIHDVPLGAFAVPLPATGRRLVVDVRHRSPTGHHDYGEHTQPGHDGLVAALLAELEASTGSAGAAELAAQIGNSVTRTARYLARPRSAPPAEPQGATRHAEQSVRLGHPFHPTPKSAEGFTDADLARYAPELGASFVPHYLAVARELVREVRVAPGQWVPDEVAAQVPAGYEVLPAHPWQVRYLLARAEVSRLVARDVLRPLGPLGPAVYPTSSVRTVCAPASPTSWKLPLHVRITNFLRNNPAEHLRRAADASALLPHLPPHPGFGVLAESGYRTIDADESLAADVAVLYRQNPFAHNGESPRVVAGLLDDQGELLLGLVAGAGDVEEWLRRYLDLALRPLLSLFATHGVSFEAHVQNSLLCTDGGWPSRFWVRDMEGTAVSRTGAAAAHVNPGSPLLYTEDEARLRLHYHVVTNHLGQLLHVLGRHGGAGEDRLWRLTRDRLATWPEAADLLARPALPAKANLLSRFTGRGERPLYVDVPNPLRELP</sequence>
<dbReference type="Proteomes" id="UP000249915">
    <property type="component" value="Unassembled WGS sequence"/>
</dbReference>
<comment type="caution">
    <text evidence="5">The sequence shown here is derived from an EMBL/GenBank/DDBJ whole genome shotgun (WGS) entry which is preliminary data.</text>
</comment>
<dbReference type="PANTHER" id="PTHR34384:SF5">
    <property type="entry name" value="L-2,3-DIAMINOPROPANOATE--CITRATE LIGASE"/>
    <property type="match status" value="1"/>
</dbReference>
<dbReference type="InterPro" id="IPR007310">
    <property type="entry name" value="Aerobactin_biosyn_IucA/IucC_N"/>
</dbReference>
<dbReference type="Pfam" id="PF04183">
    <property type="entry name" value="IucA_IucC"/>
    <property type="match status" value="1"/>
</dbReference>
<feature type="domain" description="Aerobactin siderophore biosynthesis IucA/IucC N-terminal" evidence="3">
    <location>
        <begin position="117"/>
        <end position="329"/>
    </location>
</feature>
<dbReference type="InterPro" id="IPR022770">
    <property type="entry name" value="IucA/IucC-like_C"/>
</dbReference>
<evidence type="ECO:0000313" key="6">
    <source>
        <dbReference type="Proteomes" id="UP000249915"/>
    </source>
</evidence>
<evidence type="ECO:0000313" key="5">
    <source>
        <dbReference type="EMBL" id="PXY31076.1"/>
    </source>
</evidence>
<evidence type="ECO:0000256" key="1">
    <source>
        <dbReference type="ARBA" id="ARBA00004924"/>
    </source>
</evidence>
<organism evidence="5 6">
    <name type="scientific">Prauserella muralis</name>
    <dbReference type="NCBI Taxonomy" id="588067"/>
    <lineage>
        <taxon>Bacteria</taxon>
        <taxon>Bacillati</taxon>
        <taxon>Actinomycetota</taxon>
        <taxon>Actinomycetes</taxon>
        <taxon>Pseudonocardiales</taxon>
        <taxon>Pseudonocardiaceae</taxon>
        <taxon>Prauserella</taxon>
    </lineage>
</organism>
<dbReference type="AlphaFoldDB" id="A0A2V4B7F1"/>
<dbReference type="RefSeq" id="WP_112279101.1">
    <property type="nucleotide sequence ID" value="NZ_MASW01000001.1"/>
</dbReference>
<dbReference type="EMBL" id="MASW01000001">
    <property type="protein sequence ID" value="PXY31076.1"/>
    <property type="molecule type" value="Genomic_DNA"/>
</dbReference>
<dbReference type="Pfam" id="PF06276">
    <property type="entry name" value="FhuF"/>
    <property type="match status" value="1"/>
</dbReference>
<dbReference type="PANTHER" id="PTHR34384">
    <property type="entry name" value="L-2,3-DIAMINOPROPANOATE--CITRATE LIGASE"/>
    <property type="match status" value="1"/>
</dbReference>
<gene>
    <name evidence="5" type="ORF">BAY60_01255</name>
</gene>
<name>A0A2V4B7F1_9PSEU</name>
<reference evidence="5 6" key="1">
    <citation type="submission" date="2016-07" db="EMBL/GenBank/DDBJ databases">
        <title>Draft genome sequence of Prauserella muralis DSM 45305, isolated from a mould-covered wall in an indoor environment.</title>
        <authorList>
            <person name="Ruckert C."/>
            <person name="Albersmeier A."/>
            <person name="Jiang C.-L."/>
            <person name="Jiang Y."/>
            <person name="Kalinowski J."/>
            <person name="Schneider O."/>
            <person name="Winkler A."/>
            <person name="Zotchev S.B."/>
        </authorList>
    </citation>
    <scope>NUCLEOTIDE SEQUENCE [LARGE SCALE GENOMIC DNA]</scope>
    <source>
        <strain evidence="5 6">DSM 45305</strain>
    </source>
</reference>
<evidence type="ECO:0000259" key="3">
    <source>
        <dbReference type="Pfam" id="PF04183"/>
    </source>
</evidence>
<dbReference type="GO" id="GO:0016881">
    <property type="term" value="F:acid-amino acid ligase activity"/>
    <property type="evidence" value="ECO:0007669"/>
    <property type="project" value="UniProtKB-ARBA"/>
</dbReference>